<dbReference type="GO" id="GO:0030488">
    <property type="term" value="P:tRNA methylation"/>
    <property type="evidence" value="ECO:0007669"/>
    <property type="project" value="InterPro"/>
</dbReference>
<evidence type="ECO:0000313" key="7">
    <source>
        <dbReference type="EMBL" id="RSN68428.1"/>
    </source>
</evidence>
<dbReference type="EMBL" id="RCOR01000030">
    <property type="protein sequence ID" value="RSN68428.1"/>
    <property type="molecule type" value="Genomic_DNA"/>
</dbReference>
<dbReference type="Pfam" id="PF14801">
    <property type="entry name" value="TrmI-like_N"/>
    <property type="match status" value="1"/>
</dbReference>
<dbReference type="GO" id="GO:0031515">
    <property type="term" value="C:tRNA (m1A) methyltransferase complex"/>
    <property type="evidence" value="ECO:0007669"/>
    <property type="project" value="InterPro"/>
</dbReference>
<dbReference type="Pfam" id="PF08704">
    <property type="entry name" value="GCD14"/>
    <property type="match status" value="1"/>
</dbReference>
<comment type="caution">
    <text evidence="7">The sequence shown here is derived from an EMBL/GenBank/DDBJ whole genome shotgun (WGS) entry which is preliminary data.</text>
</comment>
<dbReference type="CDD" id="cd02440">
    <property type="entry name" value="AdoMet_MTases"/>
    <property type="match status" value="1"/>
</dbReference>
<dbReference type="PIRSF" id="PIRSF017269">
    <property type="entry name" value="GCD14"/>
    <property type="match status" value="1"/>
</dbReference>
<dbReference type="PANTHER" id="PTHR12133:SF1">
    <property type="entry name" value="TRNA (ADENINE(58)-N(1))-METHYLTRANSFERASE, MITOCHONDRIAL"/>
    <property type="match status" value="1"/>
</dbReference>
<dbReference type="Gene3D" id="3.10.330.20">
    <property type="match status" value="1"/>
</dbReference>
<dbReference type="FunFam" id="3.10.330.20:FF:000003">
    <property type="entry name" value="tRNA (Adenine(58)-N(1))-methyltransferase, mitochondrial isoform X1"/>
    <property type="match status" value="1"/>
</dbReference>
<dbReference type="InterPro" id="IPR049470">
    <property type="entry name" value="TRM61_C"/>
</dbReference>
<dbReference type="OMA" id="RPDHRMI"/>
<dbReference type="Gene3D" id="3.40.50.150">
    <property type="entry name" value="Vaccinia Virus protein VP39"/>
    <property type="match status" value="1"/>
</dbReference>
<protein>
    <submittedName>
        <fullName evidence="7">tRNA (Adenine-N1)-methyltransferase</fullName>
    </submittedName>
</protein>
<dbReference type="FunFam" id="3.40.50.150:FF:000529">
    <property type="entry name" value="tRNA (1-methyladenosine) methyltransferase"/>
    <property type="match status" value="1"/>
</dbReference>
<keyword evidence="2 7" id="KW-0808">Transferase</keyword>
<evidence type="ECO:0000259" key="6">
    <source>
        <dbReference type="Pfam" id="PF08704"/>
    </source>
</evidence>
<dbReference type="PANTHER" id="PTHR12133">
    <property type="entry name" value="TRNA (ADENINE(58)-N(1))-METHYLTRANSFERASE"/>
    <property type="match status" value="1"/>
</dbReference>
<feature type="domain" description="tRNA (adenine(58)-N(1))-methyltransferase catalytic subunit TRM61 C-terminal" evidence="6">
    <location>
        <begin position="80"/>
        <end position="237"/>
    </location>
</feature>
<evidence type="ECO:0000256" key="5">
    <source>
        <dbReference type="PIRSR" id="PIRSR017269-1"/>
    </source>
</evidence>
<keyword evidence="1 7" id="KW-0489">Methyltransferase</keyword>
<dbReference type="InterPro" id="IPR029063">
    <property type="entry name" value="SAM-dependent_MTases_sf"/>
</dbReference>
<dbReference type="GO" id="GO:0160107">
    <property type="term" value="F:tRNA (adenine(58)-N1)-methyltransferase activity"/>
    <property type="evidence" value="ECO:0007669"/>
    <property type="project" value="InterPro"/>
</dbReference>
<evidence type="ECO:0000313" key="8">
    <source>
        <dbReference type="Proteomes" id="UP000278149"/>
    </source>
</evidence>
<feature type="binding site" evidence="5">
    <location>
        <begin position="111"/>
        <end position="114"/>
    </location>
    <ligand>
        <name>S-adenosyl-L-methionine</name>
        <dbReference type="ChEBI" id="CHEBI:59789"/>
    </ligand>
</feature>
<keyword evidence="3 5" id="KW-0949">S-adenosyl-L-methionine</keyword>
<keyword evidence="4" id="KW-0819">tRNA processing</keyword>
<dbReference type="GeneID" id="6094635"/>
<feature type="binding site" evidence="5">
    <location>
        <position position="132"/>
    </location>
    <ligand>
        <name>S-adenosyl-L-methionine</name>
        <dbReference type="ChEBI" id="CHEBI:59789"/>
    </ligand>
</feature>
<dbReference type="SUPFAM" id="SSF53335">
    <property type="entry name" value="S-adenosyl-L-methionine-dependent methyltransferases"/>
    <property type="match status" value="1"/>
</dbReference>
<accession>A0A3R9PQP1</accession>
<sequence length="260" mass="29180">MDLISEDDAALLVVYGKKGKPKKFLVKVKRGKVLHTHKGSIDLSEIIGKEWGCVIETSKGERVEVHKPILTDYIEKIGRATQIIYPKDAGFMILKSGIRPGDTVVEIGTGSGALTMVLANFLGRSGRLYSYDIRRESLETAERNLRLLGIDNVVLKHKDAKEGIDESNVDAIFLDIPDPWEILPQVHERLKPNGPFLAFLPSCEQVNKTVLKAREVGFGLIEIHEILDREYESDERRTRPAPWMIGHTGFIVIGRKISRS</sequence>
<feature type="binding site" evidence="5">
    <location>
        <position position="159"/>
    </location>
    <ligand>
        <name>S-adenosyl-L-methionine</name>
        <dbReference type="ChEBI" id="CHEBI:59789"/>
    </ligand>
</feature>
<dbReference type="RefSeq" id="WP_012310001.1">
    <property type="nucleotide sequence ID" value="NZ_RCOR01000030.1"/>
</dbReference>
<dbReference type="InterPro" id="IPR014816">
    <property type="entry name" value="tRNA_MeTrfase_Gcd14"/>
</dbReference>
<evidence type="ECO:0000256" key="2">
    <source>
        <dbReference type="ARBA" id="ARBA00022679"/>
    </source>
</evidence>
<evidence type="ECO:0000256" key="3">
    <source>
        <dbReference type="ARBA" id="ARBA00022691"/>
    </source>
</evidence>
<feature type="binding site" evidence="5">
    <location>
        <position position="175"/>
    </location>
    <ligand>
        <name>S-adenosyl-L-methionine</name>
        <dbReference type="ChEBI" id="CHEBI:59789"/>
    </ligand>
</feature>
<dbReference type="AlphaFoldDB" id="A0A3R9PQP1"/>
<evidence type="ECO:0000256" key="4">
    <source>
        <dbReference type="ARBA" id="ARBA00022694"/>
    </source>
</evidence>
<dbReference type="Proteomes" id="UP000278149">
    <property type="component" value="Unassembled WGS sequence"/>
</dbReference>
<evidence type="ECO:0000256" key="1">
    <source>
        <dbReference type="ARBA" id="ARBA00022603"/>
    </source>
</evidence>
<gene>
    <name evidence="7" type="ORF">D9Q81_06115</name>
</gene>
<organism evidence="7 8">
    <name type="scientific">Candidatus Korarchaeum cryptofilum</name>
    <dbReference type="NCBI Taxonomy" id="498846"/>
    <lineage>
        <taxon>Archaea</taxon>
        <taxon>Thermoproteota</taxon>
        <taxon>Candidatus Korarchaeia</taxon>
        <taxon>Candidatus Korarchaeales</taxon>
        <taxon>Candidatus Korarchaeaceae</taxon>
        <taxon>Candidatus Korarchaeum</taxon>
    </lineage>
</organism>
<reference evidence="7 8" key="1">
    <citation type="submission" date="2018-10" db="EMBL/GenBank/DDBJ databases">
        <title>Co-occurring genomic capacity for anaerobic methane metabolism and dissimilatory sulfite reduction discovered in the Korarchaeota.</title>
        <authorList>
            <person name="Mckay L.J."/>
            <person name="Dlakic M."/>
            <person name="Fields M.W."/>
            <person name="Delmont T.O."/>
            <person name="Eren A.M."/>
            <person name="Jay Z.J."/>
            <person name="Klingelsmith K.B."/>
            <person name="Rusch D.B."/>
            <person name="Inskeep W.P."/>
        </authorList>
    </citation>
    <scope>NUCLEOTIDE SEQUENCE [LARGE SCALE GENOMIC DNA]</scope>
    <source>
        <strain evidence="7 8">WS</strain>
    </source>
</reference>
<dbReference type="PROSITE" id="PS51620">
    <property type="entry name" value="SAM_TRM61"/>
    <property type="match status" value="1"/>
</dbReference>
<proteinExistence type="predicted"/>
<name>A0A3R9PQP1_9CREN</name>